<comment type="caution">
    <text evidence="2">The sequence shown here is derived from an EMBL/GenBank/DDBJ whole genome shotgun (WGS) entry which is preliminary data.</text>
</comment>
<feature type="domain" description="Schlafen AlbA-2" evidence="1">
    <location>
        <begin position="24"/>
        <end position="127"/>
    </location>
</feature>
<organism evidence="2 3">
    <name type="scientific">Geothrix limicola</name>
    <dbReference type="NCBI Taxonomy" id="2927978"/>
    <lineage>
        <taxon>Bacteria</taxon>
        <taxon>Pseudomonadati</taxon>
        <taxon>Acidobacteriota</taxon>
        <taxon>Holophagae</taxon>
        <taxon>Holophagales</taxon>
        <taxon>Holophagaceae</taxon>
        <taxon>Geothrix</taxon>
    </lineage>
</organism>
<evidence type="ECO:0000313" key="2">
    <source>
        <dbReference type="EMBL" id="GLH74915.1"/>
    </source>
</evidence>
<accession>A0ABQ5QLJ8</accession>
<dbReference type="RefSeq" id="WP_285577745.1">
    <property type="nucleotide sequence ID" value="NZ_BSDE01000009.1"/>
</dbReference>
<proteinExistence type="predicted"/>
<dbReference type="Gene3D" id="3.30.950.30">
    <property type="entry name" value="Schlafen, AAA domain"/>
    <property type="match status" value="1"/>
</dbReference>
<dbReference type="InterPro" id="IPR007421">
    <property type="entry name" value="Schlafen_AlbA_2_dom"/>
</dbReference>
<gene>
    <name evidence="2" type="ORF">GETHLI_34170</name>
</gene>
<dbReference type="Proteomes" id="UP001165069">
    <property type="component" value="Unassembled WGS sequence"/>
</dbReference>
<dbReference type="InterPro" id="IPR038461">
    <property type="entry name" value="Schlafen_AlbA_2_dom_sf"/>
</dbReference>
<dbReference type="Pfam" id="PF04326">
    <property type="entry name" value="SLFN_AlbA_2"/>
    <property type="match status" value="1"/>
</dbReference>
<protein>
    <recommendedName>
        <fullName evidence="1">Schlafen AlbA-2 domain-containing protein</fullName>
    </recommendedName>
</protein>
<evidence type="ECO:0000313" key="3">
    <source>
        <dbReference type="Proteomes" id="UP001165069"/>
    </source>
</evidence>
<reference evidence="2 3" key="1">
    <citation type="journal article" date="2023" name="Antonie Van Leeuwenhoek">
        <title>Mesoterricola silvestris gen. nov., sp. nov., Mesoterricola sediminis sp. nov., Geothrix oryzae sp. nov., Geothrix edaphica sp. nov., Geothrix rubra sp. nov., and Geothrix limicola sp. nov., six novel members of Acidobacteriota isolated from soils.</title>
        <authorList>
            <person name="Itoh H."/>
            <person name="Sugisawa Y."/>
            <person name="Mise K."/>
            <person name="Xu Z."/>
            <person name="Kuniyasu M."/>
            <person name="Ushijima N."/>
            <person name="Kawano K."/>
            <person name="Kobayashi E."/>
            <person name="Shiratori Y."/>
            <person name="Masuda Y."/>
            <person name="Senoo K."/>
        </authorList>
    </citation>
    <scope>NUCLEOTIDE SEQUENCE [LARGE SCALE GENOMIC DNA]</scope>
    <source>
        <strain evidence="2 3">Red804</strain>
    </source>
</reference>
<dbReference type="EMBL" id="BSDE01000009">
    <property type="protein sequence ID" value="GLH74915.1"/>
    <property type="molecule type" value="Genomic_DNA"/>
</dbReference>
<evidence type="ECO:0000259" key="1">
    <source>
        <dbReference type="Pfam" id="PF04326"/>
    </source>
</evidence>
<sequence length="472" mass="52934">MLPEDERLNQARRVAIQHSEGFGIEHKSWLDLSNPDDQVKLIRAILALRNNDGGWLAIGVENGTGMTAKNPPSNLRVSYDADAINKLIVEFSSDPFGVEVCYPDVDGVEVAVLRIPGGVKNPAVTKKSIGVTKLLEGDTIYCRSMRGGQVSSVKANHRDLGEILERCMRNRELDIGTFVRRHWEDLTREVSSLQSPPERRLDEFVGTCLSKFGQRLVDHNLKRIPMPGQLAVGVAWDGRLPDTNSTEHYFTRMIMAHPQKGGWPPWMDPRDFPGSHCKRDVRDGAWEGLIAIPESHAQGIVFSALDFAVWNFSVGLFHSGSYVDDHPALGIQQMVSRGETWVMGGPPPWYRRALDRRNIVRDVANRLFTAQSLVAGLFKGQDAPLPENLFFYFRFDSLKGRLLADYEGGGFSRPANKAMDESIVSYTQLKMDSDRSVIAERTRSVLRPLFSAFGGEDLPQQRVDNWLAGFWV</sequence>
<name>A0ABQ5QLJ8_9BACT</name>
<keyword evidence="3" id="KW-1185">Reference proteome</keyword>